<accession>A0A7J7DYL2</accession>
<sequence length="65" mass="7203">MLTKVRMEFNALEPRLASSMEFLAQCNARKAKESKPRLPAHGQAADPRPPSTVTVTFVKGVEVTY</sequence>
<dbReference type="Proteomes" id="UP000593562">
    <property type="component" value="Unassembled WGS sequence"/>
</dbReference>
<gene>
    <name evidence="1" type="ORF">HS088_TW02G00484</name>
</gene>
<dbReference type="AlphaFoldDB" id="A0A7J7DYL2"/>
<organism evidence="1 2">
    <name type="scientific">Tripterygium wilfordii</name>
    <name type="common">Thunder God vine</name>
    <dbReference type="NCBI Taxonomy" id="458696"/>
    <lineage>
        <taxon>Eukaryota</taxon>
        <taxon>Viridiplantae</taxon>
        <taxon>Streptophyta</taxon>
        <taxon>Embryophyta</taxon>
        <taxon>Tracheophyta</taxon>
        <taxon>Spermatophyta</taxon>
        <taxon>Magnoliopsida</taxon>
        <taxon>eudicotyledons</taxon>
        <taxon>Gunneridae</taxon>
        <taxon>Pentapetalae</taxon>
        <taxon>rosids</taxon>
        <taxon>fabids</taxon>
        <taxon>Celastrales</taxon>
        <taxon>Celastraceae</taxon>
        <taxon>Tripterygium</taxon>
    </lineage>
</organism>
<keyword evidence="2" id="KW-1185">Reference proteome</keyword>
<dbReference type="EMBL" id="JAAARO010000002">
    <property type="protein sequence ID" value="KAF5751470.1"/>
    <property type="molecule type" value="Genomic_DNA"/>
</dbReference>
<dbReference type="InterPro" id="IPR052473">
    <property type="entry name" value="mtLSU_mL53"/>
</dbReference>
<dbReference type="InParanoid" id="A0A7J7DYL2"/>
<protein>
    <submittedName>
        <fullName evidence="1">Uncharacterized protein</fullName>
    </submittedName>
</protein>
<reference evidence="1 2" key="1">
    <citation type="journal article" date="2020" name="Nat. Commun.">
        <title>Genome of Tripterygium wilfordii and identification of cytochrome P450 involved in triptolide biosynthesis.</title>
        <authorList>
            <person name="Tu L."/>
            <person name="Su P."/>
            <person name="Zhang Z."/>
            <person name="Gao L."/>
            <person name="Wang J."/>
            <person name="Hu T."/>
            <person name="Zhou J."/>
            <person name="Zhang Y."/>
            <person name="Zhao Y."/>
            <person name="Liu Y."/>
            <person name="Song Y."/>
            <person name="Tong Y."/>
            <person name="Lu Y."/>
            <person name="Yang J."/>
            <person name="Xu C."/>
            <person name="Jia M."/>
            <person name="Peters R.J."/>
            <person name="Huang L."/>
            <person name="Gao W."/>
        </authorList>
    </citation>
    <scope>NUCLEOTIDE SEQUENCE [LARGE SCALE GENOMIC DNA]</scope>
    <source>
        <strain evidence="2">cv. XIE 37</strain>
        <tissue evidence="1">Leaf</tissue>
    </source>
</reference>
<dbReference type="Gene3D" id="3.40.30.10">
    <property type="entry name" value="Glutaredoxin"/>
    <property type="match status" value="1"/>
</dbReference>
<evidence type="ECO:0000313" key="1">
    <source>
        <dbReference type="EMBL" id="KAF5751470.1"/>
    </source>
</evidence>
<dbReference type="PANTHER" id="PTHR33618">
    <property type="entry name" value="39S RIBOSOMAL PROTEIN L53, MITOCHONDRIAL"/>
    <property type="match status" value="1"/>
</dbReference>
<evidence type="ECO:0000313" key="2">
    <source>
        <dbReference type="Proteomes" id="UP000593562"/>
    </source>
</evidence>
<comment type="caution">
    <text evidence="1">The sequence shown here is derived from an EMBL/GenBank/DDBJ whole genome shotgun (WGS) entry which is preliminary data.</text>
</comment>
<proteinExistence type="predicted"/>
<dbReference type="GO" id="GO:0005762">
    <property type="term" value="C:mitochondrial large ribosomal subunit"/>
    <property type="evidence" value="ECO:0007669"/>
    <property type="project" value="TreeGrafter"/>
</dbReference>
<dbReference type="PANTHER" id="PTHR33618:SF1">
    <property type="entry name" value="LARGE RIBOSOMAL SUBUNIT PROTEIN ML53"/>
    <property type="match status" value="1"/>
</dbReference>
<name>A0A7J7DYL2_TRIWF</name>